<keyword evidence="1" id="KW-0812">Transmembrane</keyword>
<accession>A0A1I1VAS5</accession>
<feature type="transmembrane region" description="Helical" evidence="1">
    <location>
        <begin position="12"/>
        <end position="29"/>
    </location>
</feature>
<proteinExistence type="predicted"/>
<dbReference type="Proteomes" id="UP000198611">
    <property type="component" value="Unassembled WGS sequence"/>
</dbReference>
<dbReference type="RefSeq" id="WP_093428941.1">
    <property type="nucleotide sequence ID" value="NZ_FOMJ01000009.1"/>
</dbReference>
<name>A0A1I1VAS5_9GAMM</name>
<sequence length="64" mass="6931">MTPEPQKQRNFVLGNALLALAALAIFFFGPLWERFGIGALVGWMVLAAVGVYLVTRDRDTPGGP</sequence>
<protein>
    <submittedName>
        <fullName evidence="2">Uncharacterized protein</fullName>
    </submittedName>
</protein>
<keyword evidence="1" id="KW-0472">Membrane</keyword>
<feature type="transmembrane region" description="Helical" evidence="1">
    <location>
        <begin position="35"/>
        <end position="54"/>
    </location>
</feature>
<dbReference type="OrthoDB" id="5785330at2"/>
<reference evidence="2 3" key="1">
    <citation type="submission" date="2016-10" db="EMBL/GenBank/DDBJ databases">
        <authorList>
            <person name="de Groot N.N."/>
        </authorList>
    </citation>
    <scope>NUCLEOTIDE SEQUENCE [LARGE SCALE GENOMIC DNA]</scope>
    <source>
        <strain evidence="2 3">HL3</strain>
    </source>
</reference>
<evidence type="ECO:0000313" key="2">
    <source>
        <dbReference type="EMBL" id="SFD80191.1"/>
    </source>
</evidence>
<evidence type="ECO:0000256" key="1">
    <source>
        <dbReference type="SAM" id="Phobius"/>
    </source>
</evidence>
<dbReference type="STRING" id="1123397.SAMN05660831_02324"/>
<organism evidence="2 3">
    <name type="scientific">Thiohalospira halophila DSM 15071</name>
    <dbReference type="NCBI Taxonomy" id="1123397"/>
    <lineage>
        <taxon>Bacteria</taxon>
        <taxon>Pseudomonadati</taxon>
        <taxon>Pseudomonadota</taxon>
        <taxon>Gammaproteobacteria</taxon>
        <taxon>Thiohalospirales</taxon>
        <taxon>Thiohalospiraceae</taxon>
        <taxon>Thiohalospira</taxon>
    </lineage>
</organism>
<evidence type="ECO:0000313" key="3">
    <source>
        <dbReference type="Proteomes" id="UP000198611"/>
    </source>
</evidence>
<gene>
    <name evidence="2" type="ORF">SAMN05660831_02324</name>
</gene>
<dbReference type="EMBL" id="FOMJ01000009">
    <property type="protein sequence ID" value="SFD80191.1"/>
    <property type="molecule type" value="Genomic_DNA"/>
</dbReference>
<dbReference type="AlphaFoldDB" id="A0A1I1VAS5"/>
<keyword evidence="3" id="KW-1185">Reference proteome</keyword>
<keyword evidence="1" id="KW-1133">Transmembrane helix</keyword>